<organism evidence="2 3">
    <name type="scientific">Tychonema bourrellyi FEM_GT703</name>
    <dbReference type="NCBI Taxonomy" id="2040638"/>
    <lineage>
        <taxon>Bacteria</taxon>
        <taxon>Bacillati</taxon>
        <taxon>Cyanobacteriota</taxon>
        <taxon>Cyanophyceae</taxon>
        <taxon>Oscillatoriophycideae</taxon>
        <taxon>Oscillatoriales</taxon>
        <taxon>Microcoleaceae</taxon>
        <taxon>Tychonema</taxon>
    </lineage>
</organism>
<dbReference type="PANTHER" id="PTHR43685">
    <property type="entry name" value="GLYCOSYLTRANSFERASE"/>
    <property type="match status" value="1"/>
</dbReference>
<protein>
    <submittedName>
        <fullName evidence="2">Glycosyltransferase family 2 protein</fullName>
    </submittedName>
</protein>
<dbReference type="RefSeq" id="WP_096830912.1">
    <property type="nucleotide sequence ID" value="NZ_NXIB02000001.1"/>
</dbReference>
<keyword evidence="3" id="KW-1185">Reference proteome</keyword>
<evidence type="ECO:0000259" key="1">
    <source>
        <dbReference type="Pfam" id="PF00535"/>
    </source>
</evidence>
<accession>A0A2G4F6K7</accession>
<dbReference type="InterPro" id="IPR001173">
    <property type="entry name" value="Glyco_trans_2-like"/>
</dbReference>
<gene>
    <name evidence="2" type="ORF">CP500_000150</name>
</gene>
<evidence type="ECO:0000313" key="2">
    <source>
        <dbReference type="EMBL" id="PHX57388.1"/>
    </source>
</evidence>
<comment type="caution">
    <text evidence="2">The sequence shown here is derived from an EMBL/GenBank/DDBJ whole genome shotgun (WGS) entry which is preliminary data.</text>
</comment>
<dbReference type="OrthoDB" id="8404680at2"/>
<evidence type="ECO:0000313" key="3">
    <source>
        <dbReference type="Proteomes" id="UP000226442"/>
    </source>
</evidence>
<dbReference type="CDD" id="cd00761">
    <property type="entry name" value="Glyco_tranf_GTA_type"/>
    <property type="match status" value="1"/>
</dbReference>
<dbReference type="Pfam" id="PF00535">
    <property type="entry name" value="Glycos_transf_2"/>
    <property type="match status" value="1"/>
</dbReference>
<reference evidence="2" key="1">
    <citation type="submission" date="2017-10" db="EMBL/GenBank/DDBJ databases">
        <title>Draft genome sequence of the planktic cyanobacteria Tychonema bourrellyi isolated from alpine lentic freshwater.</title>
        <authorList>
            <person name="Tett A."/>
            <person name="Armanini F."/>
            <person name="Asnicar F."/>
            <person name="Boscaini A."/>
            <person name="Pasolli E."/>
            <person name="Zolfo M."/>
            <person name="Donati C."/>
            <person name="Salmaso N."/>
            <person name="Segata N."/>
        </authorList>
    </citation>
    <scope>NUCLEOTIDE SEQUENCE</scope>
    <source>
        <strain evidence="2">FEM_GT703</strain>
    </source>
</reference>
<dbReference type="InterPro" id="IPR029044">
    <property type="entry name" value="Nucleotide-diphossugar_trans"/>
</dbReference>
<sequence>MMPNKSLSWGLVIVTYKREKILPVCLELAIKQTRKPTEIIVIDASDDWETTRDTVMSEIAKNSSDIRWVYDRAEIPSITLQRNQGLQIATVDIVFLIDDDSLMYPTCAEEIMRIYEADPTSLVKGIQANGVDIPPSSDREIVDSQKTTGDTEKLARYENLRRVKDLLWENFFLMSTTKLFIPYDGDYPQYEIPSNLSHLNVITSPLFQGYRMTYRRETILQEKFEPLLRYYAAGEDLDASYRVSRQGMLLTAVNAKLHHFQSASGRLSRFKASALSALNQALFLRKYSSDLHRDRLVYYRLMARRIIAEICKDLLSRRWSLPQVRGLLVALKYAPKLFALPDEELAQWYTNLQREFLQLSS</sequence>
<dbReference type="Proteomes" id="UP000226442">
    <property type="component" value="Unassembled WGS sequence"/>
</dbReference>
<dbReference type="InterPro" id="IPR050834">
    <property type="entry name" value="Glycosyltransf_2"/>
</dbReference>
<dbReference type="Gene3D" id="3.90.550.10">
    <property type="entry name" value="Spore Coat Polysaccharide Biosynthesis Protein SpsA, Chain A"/>
    <property type="match status" value="1"/>
</dbReference>
<dbReference type="AlphaFoldDB" id="A0A2G4F6K7"/>
<dbReference type="PANTHER" id="PTHR43685:SF2">
    <property type="entry name" value="GLYCOSYLTRANSFERASE 2-LIKE DOMAIN-CONTAINING PROTEIN"/>
    <property type="match status" value="1"/>
</dbReference>
<dbReference type="GO" id="GO:0016740">
    <property type="term" value="F:transferase activity"/>
    <property type="evidence" value="ECO:0007669"/>
    <property type="project" value="UniProtKB-KW"/>
</dbReference>
<feature type="domain" description="Glycosyltransferase 2-like" evidence="1">
    <location>
        <begin position="12"/>
        <end position="126"/>
    </location>
</feature>
<dbReference type="SUPFAM" id="SSF53448">
    <property type="entry name" value="Nucleotide-diphospho-sugar transferases"/>
    <property type="match status" value="1"/>
</dbReference>
<proteinExistence type="predicted"/>
<dbReference type="EMBL" id="NXIB02000001">
    <property type="protein sequence ID" value="PHX57388.1"/>
    <property type="molecule type" value="Genomic_DNA"/>
</dbReference>
<name>A0A2G4F6K7_9CYAN</name>